<protein>
    <submittedName>
        <fullName evidence="3">Alpha/beta hydrolase</fullName>
    </submittedName>
</protein>
<organism evidence="3 4">
    <name type="scientific">Lachnospira hominis</name>
    <name type="common">ex Liu et al. 2021</name>
    <dbReference type="NCBI Taxonomy" id="2763051"/>
    <lineage>
        <taxon>Bacteria</taxon>
        <taxon>Bacillati</taxon>
        <taxon>Bacillota</taxon>
        <taxon>Clostridia</taxon>
        <taxon>Lachnospirales</taxon>
        <taxon>Lachnospiraceae</taxon>
        <taxon>Lachnospira</taxon>
    </lineage>
</organism>
<evidence type="ECO:0000259" key="2">
    <source>
        <dbReference type="Pfam" id="PF20434"/>
    </source>
</evidence>
<dbReference type="Gene3D" id="3.40.50.1820">
    <property type="entry name" value="alpha/beta hydrolase"/>
    <property type="match status" value="1"/>
</dbReference>
<comment type="caution">
    <text evidence="3">The sequence shown here is derived from an EMBL/GenBank/DDBJ whole genome shotgun (WGS) entry which is preliminary data.</text>
</comment>
<dbReference type="Proteomes" id="UP000628463">
    <property type="component" value="Unassembled WGS sequence"/>
</dbReference>
<dbReference type="InterPro" id="IPR049492">
    <property type="entry name" value="BD-FAE-like_dom"/>
</dbReference>
<dbReference type="RefSeq" id="WP_186837140.1">
    <property type="nucleotide sequence ID" value="NZ_JACOPD010000007.1"/>
</dbReference>
<feature type="domain" description="BD-FAE-like" evidence="2">
    <location>
        <begin position="53"/>
        <end position="253"/>
    </location>
</feature>
<dbReference type="GO" id="GO:0016787">
    <property type="term" value="F:hydrolase activity"/>
    <property type="evidence" value="ECO:0007669"/>
    <property type="project" value="UniProtKB-KW"/>
</dbReference>
<dbReference type="SUPFAM" id="SSF53474">
    <property type="entry name" value="alpha/beta-Hydrolases"/>
    <property type="match status" value="1"/>
</dbReference>
<evidence type="ECO:0000313" key="3">
    <source>
        <dbReference type="EMBL" id="MBC5681364.1"/>
    </source>
</evidence>
<evidence type="ECO:0000313" key="4">
    <source>
        <dbReference type="Proteomes" id="UP000628463"/>
    </source>
</evidence>
<keyword evidence="1 3" id="KW-0378">Hydrolase</keyword>
<evidence type="ECO:0000256" key="1">
    <source>
        <dbReference type="ARBA" id="ARBA00022801"/>
    </source>
</evidence>
<name>A0ABR7G1Q7_9FIRM</name>
<gene>
    <name evidence="3" type="ORF">H8S01_10375</name>
</gene>
<dbReference type="PANTHER" id="PTHR48081">
    <property type="entry name" value="AB HYDROLASE SUPERFAMILY PROTEIN C4A8.06C"/>
    <property type="match status" value="1"/>
</dbReference>
<dbReference type="InterPro" id="IPR029058">
    <property type="entry name" value="AB_hydrolase_fold"/>
</dbReference>
<sequence length="302" mass="34019">MRLEKDNAIRLFNCEAPGSEGIKLEEIFYEEKMEDGRIKKVVQHVLNPEMVPYIPSSSKDKKIPAVLIIPGGAFRRLVYNFEGEEVAKWLNSLGIAAFVLKCRLPADEHNDSYNVSLIDAQRSMRIIRARADEFNIDANKIGVMGFSAGGYFAALLSTAFDKNVYDKKDDIDELSARPDFCICGYPVISYDKSIEAGQRYFPKEVIIANVRSYEENMLKKYNPEELASPEMPPVFVFETDDDRTTLAENSIGFYMAARKAGVPAELHIFREGGHGFGCGDDNGQTGEWKQLFVNWAKSLNII</sequence>
<keyword evidence="4" id="KW-1185">Reference proteome</keyword>
<dbReference type="InterPro" id="IPR050300">
    <property type="entry name" value="GDXG_lipolytic_enzyme"/>
</dbReference>
<dbReference type="PANTHER" id="PTHR48081:SF6">
    <property type="entry name" value="PEPTIDASE S9 PROLYL OLIGOPEPTIDASE CATALYTIC DOMAIN-CONTAINING PROTEIN"/>
    <property type="match status" value="1"/>
</dbReference>
<accession>A0ABR7G1Q7</accession>
<dbReference type="Pfam" id="PF20434">
    <property type="entry name" value="BD-FAE"/>
    <property type="match status" value="1"/>
</dbReference>
<proteinExistence type="predicted"/>
<reference evidence="3 4" key="1">
    <citation type="submission" date="2020-08" db="EMBL/GenBank/DDBJ databases">
        <title>Genome public.</title>
        <authorList>
            <person name="Liu C."/>
            <person name="Sun Q."/>
        </authorList>
    </citation>
    <scope>NUCLEOTIDE SEQUENCE [LARGE SCALE GENOMIC DNA]</scope>
    <source>
        <strain evidence="3 4">NSJ-43</strain>
    </source>
</reference>
<dbReference type="EMBL" id="JACOPD010000007">
    <property type="protein sequence ID" value="MBC5681364.1"/>
    <property type="molecule type" value="Genomic_DNA"/>
</dbReference>